<organism evidence="4 5">
    <name type="scientific">Thiohalophilus thiocyanatoxydans</name>
    <dbReference type="NCBI Taxonomy" id="381308"/>
    <lineage>
        <taxon>Bacteria</taxon>
        <taxon>Pseudomonadati</taxon>
        <taxon>Pseudomonadota</taxon>
        <taxon>Gammaproteobacteria</taxon>
        <taxon>Thiohalomonadales</taxon>
        <taxon>Thiohalophilaceae</taxon>
        <taxon>Thiohalophilus</taxon>
    </lineage>
</organism>
<proteinExistence type="inferred from homology"/>
<evidence type="ECO:0000256" key="1">
    <source>
        <dbReference type="ARBA" id="ARBA00022729"/>
    </source>
</evidence>
<accession>A0A4R8IHQ7</accession>
<comment type="caution">
    <text evidence="4">The sequence shown here is derived from an EMBL/GenBank/DDBJ whole genome shotgun (WGS) entry which is preliminary data.</text>
</comment>
<name>A0A4R8IHQ7_9GAMM</name>
<dbReference type="Gene3D" id="3.30.910.20">
    <property type="entry name" value="Skp domain"/>
    <property type="match status" value="1"/>
</dbReference>
<sequence>MLKKWLQYLTLILLLLSGFSVANAEARIGFVDISQVLKEAPQADAARKKLEEEFAPRDDKIVAMQKKLKQMEEEMATDADIMSEEVRKKKERKIVLEKREIKRTREEFNEDLNIRRNDELNKLQKLVYDTIVTLAKDKDFDIVFGDNVIYASEKVDLSEKVLERLNAQYNSETDDQRN</sequence>
<dbReference type="InterPro" id="IPR024930">
    <property type="entry name" value="Skp_dom_sf"/>
</dbReference>
<reference evidence="4 5" key="1">
    <citation type="submission" date="2019-03" db="EMBL/GenBank/DDBJ databases">
        <title>Genomic Encyclopedia of Type Strains, Phase IV (KMG-IV): sequencing the most valuable type-strain genomes for metagenomic binning, comparative biology and taxonomic classification.</title>
        <authorList>
            <person name="Goeker M."/>
        </authorList>
    </citation>
    <scope>NUCLEOTIDE SEQUENCE [LARGE SCALE GENOMIC DNA]</scope>
    <source>
        <strain evidence="4 5">DSM 16326</strain>
    </source>
</reference>
<comment type="similarity">
    <text evidence="2">Belongs to the skp family.</text>
</comment>
<dbReference type="InterPro" id="IPR005632">
    <property type="entry name" value="Chaperone_Skp"/>
</dbReference>
<dbReference type="Proteomes" id="UP000294914">
    <property type="component" value="Unassembled WGS sequence"/>
</dbReference>
<dbReference type="PIRSF" id="PIRSF002094">
    <property type="entry name" value="OMP26_Skp"/>
    <property type="match status" value="1"/>
</dbReference>
<feature type="signal peptide" evidence="3">
    <location>
        <begin position="1"/>
        <end position="24"/>
    </location>
</feature>
<dbReference type="PANTHER" id="PTHR35089:SF1">
    <property type="entry name" value="CHAPERONE PROTEIN SKP"/>
    <property type="match status" value="1"/>
</dbReference>
<dbReference type="PANTHER" id="PTHR35089">
    <property type="entry name" value="CHAPERONE PROTEIN SKP"/>
    <property type="match status" value="1"/>
</dbReference>
<dbReference type="AlphaFoldDB" id="A0A4R8IHQ7"/>
<feature type="chain" id="PRO_5020941088" evidence="3">
    <location>
        <begin position="25"/>
        <end position="178"/>
    </location>
</feature>
<protein>
    <submittedName>
        <fullName evidence="4">Periplasmic chaperone for outer membrane proteins Skp</fullName>
    </submittedName>
</protein>
<keyword evidence="5" id="KW-1185">Reference proteome</keyword>
<dbReference type="GO" id="GO:0005829">
    <property type="term" value="C:cytosol"/>
    <property type="evidence" value="ECO:0007669"/>
    <property type="project" value="TreeGrafter"/>
</dbReference>
<dbReference type="OrthoDB" id="5294628at2"/>
<dbReference type="SUPFAM" id="SSF111384">
    <property type="entry name" value="OmpH-like"/>
    <property type="match status" value="1"/>
</dbReference>
<gene>
    <name evidence="4" type="ORF">EDC23_2294</name>
</gene>
<evidence type="ECO:0000313" key="4">
    <source>
        <dbReference type="EMBL" id="TDY00122.1"/>
    </source>
</evidence>
<dbReference type="EMBL" id="SOQX01000006">
    <property type="protein sequence ID" value="TDY00122.1"/>
    <property type="molecule type" value="Genomic_DNA"/>
</dbReference>
<dbReference type="GO" id="GO:0051082">
    <property type="term" value="F:unfolded protein binding"/>
    <property type="evidence" value="ECO:0007669"/>
    <property type="project" value="InterPro"/>
</dbReference>
<dbReference type="RefSeq" id="WP_134084609.1">
    <property type="nucleotide sequence ID" value="NZ_SOQX01000006.1"/>
</dbReference>
<dbReference type="Pfam" id="PF03938">
    <property type="entry name" value="OmpH"/>
    <property type="match status" value="1"/>
</dbReference>
<evidence type="ECO:0000313" key="5">
    <source>
        <dbReference type="Proteomes" id="UP000294914"/>
    </source>
</evidence>
<evidence type="ECO:0000256" key="3">
    <source>
        <dbReference type="SAM" id="SignalP"/>
    </source>
</evidence>
<keyword evidence="1 3" id="KW-0732">Signal</keyword>
<evidence type="ECO:0000256" key="2">
    <source>
        <dbReference type="PIRNR" id="PIRNR002094"/>
    </source>
</evidence>
<dbReference type="GO" id="GO:0050821">
    <property type="term" value="P:protein stabilization"/>
    <property type="evidence" value="ECO:0007669"/>
    <property type="project" value="TreeGrafter"/>
</dbReference>
<dbReference type="SMART" id="SM00935">
    <property type="entry name" value="OmpH"/>
    <property type="match status" value="1"/>
</dbReference>